<dbReference type="RefSeq" id="WP_073127230.1">
    <property type="nucleotide sequence ID" value="NZ_BAABCH010000004.1"/>
</dbReference>
<evidence type="ECO:0000259" key="2">
    <source>
        <dbReference type="Pfam" id="PF11760"/>
    </source>
</evidence>
<dbReference type="EMBL" id="FQWX01000036">
    <property type="protein sequence ID" value="SHH32470.1"/>
    <property type="molecule type" value="Genomic_DNA"/>
</dbReference>
<dbReference type="STRING" id="1121321.SAMN04488530_13618"/>
<feature type="domain" description="Cobalamin synthesis G N-terminal" evidence="2">
    <location>
        <begin position="42"/>
        <end position="122"/>
    </location>
</feature>
<dbReference type="SUPFAM" id="SSF159664">
    <property type="entry name" value="CobE/GbiG C-terminal domain-like"/>
    <property type="match status" value="1"/>
</dbReference>
<dbReference type="InterPro" id="IPR038029">
    <property type="entry name" value="GbiG_N_sf"/>
</dbReference>
<dbReference type="SUPFAM" id="SSF159672">
    <property type="entry name" value="CbiG N-terminal domain-like"/>
    <property type="match status" value="1"/>
</dbReference>
<dbReference type="Gene3D" id="3.30.420.180">
    <property type="entry name" value="CobE/GbiG C-terminal domain"/>
    <property type="match status" value="1"/>
</dbReference>
<feature type="domain" description="Cobalamin biosynthesis central region" evidence="3">
    <location>
        <begin position="128"/>
        <end position="201"/>
    </location>
</feature>
<feature type="domain" description="CobE/GbiG C-terminal" evidence="1">
    <location>
        <begin position="224"/>
        <end position="340"/>
    </location>
</feature>
<evidence type="ECO:0000259" key="1">
    <source>
        <dbReference type="Pfam" id="PF01890"/>
    </source>
</evidence>
<dbReference type="AlphaFoldDB" id="A0A1M5S1W0"/>
<dbReference type="InterPro" id="IPR052553">
    <property type="entry name" value="CbiG_hydrolase"/>
</dbReference>
<reference evidence="5" key="1">
    <citation type="submission" date="2016-11" db="EMBL/GenBank/DDBJ databases">
        <authorList>
            <person name="Varghese N."/>
            <person name="Submissions S."/>
        </authorList>
    </citation>
    <scope>NUCLEOTIDE SEQUENCE [LARGE SCALE GENOMIC DNA]</scope>
    <source>
        <strain evidence="5">DSM 2635</strain>
    </source>
</reference>
<dbReference type="GO" id="GO:0009236">
    <property type="term" value="P:cobalamin biosynthetic process"/>
    <property type="evidence" value="ECO:0007669"/>
    <property type="project" value="InterPro"/>
</dbReference>
<dbReference type="OrthoDB" id="9781023at2"/>
<dbReference type="InterPro" id="IPR021745">
    <property type="entry name" value="CbiG_mid"/>
</dbReference>
<organism evidence="4 5">
    <name type="scientific">Asaccharospora irregularis DSM 2635</name>
    <dbReference type="NCBI Taxonomy" id="1121321"/>
    <lineage>
        <taxon>Bacteria</taxon>
        <taxon>Bacillati</taxon>
        <taxon>Bacillota</taxon>
        <taxon>Clostridia</taxon>
        <taxon>Peptostreptococcales</taxon>
        <taxon>Peptostreptococcaceae</taxon>
        <taxon>Asaccharospora</taxon>
    </lineage>
</organism>
<gene>
    <name evidence="4" type="ORF">SAMN04488530_13618</name>
</gene>
<protein>
    <submittedName>
        <fullName evidence="4">Cobalt-precorrin 5A acetaldehyde-lyase</fullName>
    </submittedName>
</protein>
<evidence type="ECO:0000313" key="4">
    <source>
        <dbReference type="EMBL" id="SHH32470.1"/>
    </source>
</evidence>
<keyword evidence="5" id="KW-1185">Reference proteome</keyword>
<dbReference type="NCBIfam" id="NF004466">
    <property type="entry name" value="PRK05788.1-4"/>
    <property type="match status" value="1"/>
</dbReference>
<dbReference type="PANTHER" id="PTHR37477">
    <property type="entry name" value="COBALT-PRECORRIN-5A HYDROLASE"/>
    <property type="match status" value="1"/>
</dbReference>
<dbReference type="PANTHER" id="PTHR37477:SF1">
    <property type="entry name" value="COBALT-PRECORRIN-5A HYDROLASE"/>
    <property type="match status" value="1"/>
</dbReference>
<dbReference type="Pfam" id="PF11760">
    <property type="entry name" value="CbiG_N"/>
    <property type="match status" value="1"/>
</dbReference>
<dbReference type="Pfam" id="PF01890">
    <property type="entry name" value="CbiG_C"/>
    <property type="match status" value="1"/>
</dbReference>
<name>A0A1M5S1W0_9FIRM</name>
<dbReference type="InterPro" id="IPR021744">
    <property type="entry name" value="CbiG_N"/>
</dbReference>
<dbReference type="GO" id="GO:0016829">
    <property type="term" value="F:lyase activity"/>
    <property type="evidence" value="ECO:0007669"/>
    <property type="project" value="UniProtKB-KW"/>
</dbReference>
<dbReference type="Gene3D" id="3.40.50.11220">
    <property type="match status" value="1"/>
</dbReference>
<proteinExistence type="predicted"/>
<dbReference type="InterPro" id="IPR036518">
    <property type="entry name" value="CobE/GbiG_C_sf"/>
</dbReference>
<keyword evidence="4" id="KW-0456">Lyase</keyword>
<dbReference type="Pfam" id="PF11761">
    <property type="entry name" value="CbiG_mid"/>
    <property type="match status" value="1"/>
</dbReference>
<dbReference type="Proteomes" id="UP000243255">
    <property type="component" value="Unassembled WGS sequence"/>
</dbReference>
<dbReference type="InterPro" id="IPR002750">
    <property type="entry name" value="CobE/GbiG_C"/>
</dbReference>
<sequence>MSIEDKIALIAITKNGQELAYRISKNLINSKVYIVNKNLDEIVKNTFKEYDYIIFIMATGIVVRSIAKHIKNKFEDPAILVMDDRGQNVISLLSGHIGGANEMTINISEMIEANPVITTATDVNKKASLDMIAKTLNAHIEDFRENVKNVNSLLVNAKEVLMYIDGDYKVDTRGFKVINSLDNSRFEIEEFKTLVVISNKNKIEALDASIANMRKFIKVIPRDIVVGIGCRKETDTQLLYRSLIDLFDTENIDIKSINKIGSIDIKKDEKAINDLAEKLSVPFELISSKEISKVEHLFDKSDFVKKNVGVSSVSEPVAYILSGGNLIVKKRKYRGITFSIGKINWHR</sequence>
<accession>A0A1M5S1W0</accession>
<evidence type="ECO:0000313" key="5">
    <source>
        <dbReference type="Proteomes" id="UP000243255"/>
    </source>
</evidence>
<evidence type="ECO:0000259" key="3">
    <source>
        <dbReference type="Pfam" id="PF11761"/>
    </source>
</evidence>